<evidence type="ECO:0000313" key="2">
    <source>
        <dbReference type="EMBL" id="CAE8606314.1"/>
    </source>
</evidence>
<evidence type="ECO:0000256" key="1">
    <source>
        <dbReference type="SAM" id="MobiDB-lite"/>
    </source>
</evidence>
<accession>A0A813F793</accession>
<sequence>AARAHAPQQPRLAWQCSPSQQSAFWRSRCTGACADGLGVSGPRDASGSAQGFPGRGSAQRHCQRPTAAGDGSQICSRGGRARLARRQLQCDD</sequence>
<comment type="caution">
    <text evidence="2">The sequence shown here is derived from an EMBL/GenBank/DDBJ whole genome shotgun (WGS) entry which is preliminary data.</text>
</comment>
<protein>
    <submittedName>
        <fullName evidence="2">Uncharacterized protein</fullName>
    </submittedName>
</protein>
<dbReference type="AlphaFoldDB" id="A0A813F793"/>
<evidence type="ECO:0000313" key="3">
    <source>
        <dbReference type="Proteomes" id="UP000654075"/>
    </source>
</evidence>
<name>A0A813F793_POLGL</name>
<feature type="non-terminal residue" evidence="2">
    <location>
        <position position="92"/>
    </location>
</feature>
<reference evidence="2" key="1">
    <citation type="submission" date="2021-02" db="EMBL/GenBank/DDBJ databases">
        <authorList>
            <person name="Dougan E. K."/>
            <person name="Rhodes N."/>
            <person name="Thang M."/>
            <person name="Chan C."/>
        </authorList>
    </citation>
    <scope>NUCLEOTIDE SEQUENCE</scope>
</reference>
<dbReference type="EMBL" id="CAJNNV010018995">
    <property type="protein sequence ID" value="CAE8606314.1"/>
    <property type="molecule type" value="Genomic_DNA"/>
</dbReference>
<feature type="region of interest" description="Disordered" evidence="1">
    <location>
        <begin position="40"/>
        <end position="75"/>
    </location>
</feature>
<gene>
    <name evidence="2" type="ORF">PGLA1383_LOCUS24298</name>
</gene>
<organism evidence="2 3">
    <name type="scientific">Polarella glacialis</name>
    <name type="common">Dinoflagellate</name>
    <dbReference type="NCBI Taxonomy" id="89957"/>
    <lineage>
        <taxon>Eukaryota</taxon>
        <taxon>Sar</taxon>
        <taxon>Alveolata</taxon>
        <taxon>Dinophyceae</taxon>
        <taxon>Suessiales</taxon>
        <taxon>Suessiaceae</taxon>
        <taxon>Polarella</taxon>
    </lineage>
</organism>
<proteinExistence type="predicted"/>
<keyword evidence="3" id="KW-1185">Reference proteome</keyword>
<dbReference type="Proteomes" id="UP000654075">
    <property type="component" value="Unassembled WGS sequence"/>
</dbReference>
<feature type="non-terminal residue" evidence="2">
    <location>
        <position position="1"/>
    </location>
</feature>